<organism evidence="2 3">
    <name type="scientific">Batillaria attramentaria</name>
    <dbReference type="NCBI Taxonomy" id="370345"/>
    <lineage>
        <taxon>Eukaryota</taxon>
        <taxon>Metazoa</taxon>
        <taxon>Spiralia</taxon>
        <taxon>Lophotrochozoa</taxon>
        <taxon>Mollusca</taxon>
        <taxon>Gastropoda</taxon>
        <taxon>Caenogastropoda</taxon>
        <taxon>Sorbeoconcha</taxon>
        <taxon>Cerithioidea</taxon>
        <taxon>Batillariidae</taxon>
        <taxon>Batillaria</taxon>
    </lineage>
</organism>
<protein>
    <recommendedName>
        <fullName evidence="4">Secreted protein</fullName>
    </recommendedName>
</protein>
<evidence type="ECO:0000313" key="2">
    <source>
        <dbReference type="EMBL" id="KAK7499468.1"/>
    </source>
</evidence>
<sequence>MQTVPHVLRARRSALFSSPALWMFSGRRTDSTRRTRFHRSRADDKYTPATSTVHADCTGGGPVDWPMVTWTFLGRQLLKWYLGPYLPPSTRPTPQDNPDPPSLPARRWRLGSGACRLTQFVSERRSMTGEKRIGGCA</sequence>
<evidence type="ECO:0000256" key="1">
    <source>
        <dbReference type="SAM" id="MobiDB-lite"/>
    </source>
</evidence>
<dbReference type="EMBL" id="JACVVK020000043">
    <property type="protein sequence ID" value="KAK7499468.1"/>
    <property type="molecule type" value="Genomic_DNA"/>
</dbReference>
<dbReference type="Proteomes" id="UP001519460">
    <property type="component" value="Unassembled WGS sequence"/>
</dbReference>
<keyword evidence="3" id="KW-1185">Reference proteome</keyword>
<feature type="compositionally biased region" description="Pro residues" evidence="1">
    <location>
        <begin position="88"/>
        <end position="103"/>
    </location>
</feature>
<comment type="caution">
    <text evidence="2">The sequence shown here is derived from an EMBL/GenBank/DDBJ whole genome shotgun (WGS) entry which is preliminary data.</text>
</comment>
<feature type="region of interest" description="Disordered" evidence="1">
    <location>
        <begin position="88"/>
        <end position="107"/>
    </location>
</feature>
<gene>
    <name evidence="2" type="ORF">BaRGS_00009120</name>
</gene>
<evidence type="ECO:0008006" key="4">
    <source>
        <dbReference type="Google" id="ProtNLM"/>
    </source>
</evidence>
<evidence type="ECO:0000313" key="3">
    <source>
        <dbReference type="Proteomes" id="UP001519460"/>
    </source>
</evidence>
<accession>A0ABD0LJX3</accession>
<reference evidence="2 3" key="1">
    <citation type="journal article" date="2023" name="Sci. Data">
        <title>Genome assembly of the Korean intertidal mud-creeper Batillaria attramentaria.</title>
        <authorList>
            <person name="Patra A.K."/>
            <person name="Ho P.T."/>
            <person name="Jun S."/>
            <person name="Lee S.J."/>
            <person name="Kim Y."/>
            <person name="Won Y.J."/>
        </authorList>
    </citation>
    <scope>NUCLEOTIDE SEQUENCE [LARGE SCALE GENOMIC DNA]</scope>
    <source>
        <strain evidence="2">Wonlab-2016</strain>
    </source>
</reference>
<proteinExistence type="predicted"/>
<name>A0ABD0LJX3_9CAEN</name>
<dbReference type="AlphaFoldDB" id="A0ABD0LJX3"/>